<comment type="caution">
    <text evidence="3">The sequence shown here is derived from an EMBL/GenBank/DDBJ whole genome shotgun (WGS) entry which is preliminary data.</text>
</comment>
<dbReference type="Pfam" id="PF13417">
    <property type="entry name" value="GST_N_3"/>
    <property type="match status" value="1"/>
</dbReference>
<dbReference type="SUPFAM" id="SSF47616">
    <property type="entry name" value="GST C-terminal domain-like"/>
    <property type="match status" value="1"/>
</dbReference>
<dbReference type="PANTHER" id="PTHR43969:SF7">
    <property type="entry name" value="GST-CONTAINING FLYWCH ZINC-FINGER PROTEIN"/>
    <property type="match status" value="1"/>
</dbReference>
<dbReference type="Gene3D" id="3.40.30.10">
    <property type="entry name" value="Glutaredoxin"/>
    <property type="match status" value="1"/>
</dbReference>
<feature type="domain" description="GST C-terminal" evidence="2">
    <location>
        <begin position="91"/>
        <end position="213"/>
    </location>
</feature>
<dbReference type="FunFam" id="3.40.30.10:FF:000034">
    <property type="entry name" value="glutathione S-transferase 1"/>
    <property type="match status" value="1"/>
</dbReference>
<dbReference type="CDD" id="cd03177">
    <property type="entry name" value="GST_C_Delta_Epsilon"/>
    <property type="match status" value="1"/>
</dbReference>
<reference evidence="3 4" key="1">
    <citation type="submission" date="2020-08" db="EMBL/GenBank/DDBJ databases">
        <authorList>
            <person name="Hejnol A."/>
        </authorList>
    </citation>
    <scope>NUCLEOTIDE SEQUENCE [LARGE SCALE GENOMIC DNA]</scope>
</reference>
<dbReference type="SFLD" id="SFLDS00019">
    <property type="entry name" value="Glutathione_Transferase_(cytos"/>
    <property type="match status" value="1"/>
</dbReference>
<evidence type="ECO:0000259" key="1">
    <source>
        <dbReference type="PROSITE" id="PS50404"/>
    </source>
</evidence>
<dbReference type="InterPro" id="IPR004045">
    <property type="entry name" value="Glutathione_S-Trfase_N"/>
</dbReference>
<keyword evidence="4" id="KW-1185">Reference proteome</keyword>
<dbReference type="Gene3D" id="1.20.1050.10">
    <property type="match status" value="1"/>
</dbReference>
<dbReference type="InterPro" id="IPR036249">
    <property type="entry name" value="Thioredoxin-like_sf"/>
</dbReference>
<organism evidence="3 4">
    <name type="scientific">Dimorphilus gyrociliatus</name>
    <dbReference type="NCBI Taxonomy" id="2664684"/>
    <lineage>
        <taxon>Eukaryota</taxon>
        <taxon>Metazoa</taxon>
        <taxon>Spiralia</taxon>
        <taxon>Lophotrochozoa</taxon>
        <taxon>Annelida</taxon>
        <taxon>Polychaeta</taxon>
        <taxon>Polychaeta incertae sedis</taxon>
        <taxon>Dinophilidae</taxon>
        <taxon>Dimorphilus</taxon>
    </lineage>
</organism>
<evidence type="ECO:0000313" key="4">
    <source>
        <dbReference type="Proteomes" id="UP000549394"/>
    </source>
</evidence>
<name>A0A7I8VUS6_9ANNE</name>
<sequence length="222" mass="25991">MSVIKFYHSFISPPSRNVFFTFKALDIPFEVHSIDLLGNETKSEEFRKINPHGLVPTIVDNGFALWESRAIITYLFDRYARPEFEHFYPKDLKKRAVIDRLLYFDATTFYPAVLAIIEAIAFKKRKPTEDEFNSLYDCLEKIERIYLKDSTYFTGSKTTLADIAFAASLTALEPFGVEYSRYEGIDRFIKFIKQTDWFKSEGSDYENFSETFSKEMRDKGLI</sequence>
<dbReference type="InterPro" id="IPR010987">
    <property type="entry name" value="Glutathione-S-Trfase_C-like"/>
</dbReference>
<dbReference type="InterPro" id="IPR040079">
    <property type="entry name" value="Glutathione_S-Trfase"/>
</dbReference>
<dbReference type="SUPFAM" id="SSF52833">
    <property type="entry name" value="Thioredoxin-like"/>
    <property type="match status" value="1"/>
</dbReference>
<accession>A0A7I8VUS6</accession>
<protein>
    <submittedName>
        <fullName evidence="3">DgyrCDS7031</fullName>
    </submittedName>
</protein>
<dbReference type="GO" id="GO:0004364">
    <property type="term" value="F:glutathione transferase activity"/>
    <property type="evidence" value="ECO:0007669"/>
    <property type="project" value="TreeGrafter"/>
</dbReference>
<proteinExistence type="predicted"/>
<gene>
    <name evidence="3" type="ORF">DGYR_LOCUS6711</name>
</gene>
<dbReference type="SFLD" id="SFLDG00358">
    <property type="entry name" value="Main_(cytGST)"/>
    <property type="match status" value="1"/>
</dbReference>
<dbReference type="Proteomes" id="UP000549394">
    <property type="component" value="Unassembled WGS sequence"/>
</dbReference>
<dbReference type="InterPro" id="IPR004046">
    <property type="entry name" value="GST_C"/>
</dbReference>
<dbReference type="PROSITE" id="PS50405">
    <property type="entry name" value="GST_CTER"/>
    <property type="match status" value="1"/>
</dbReference>
<dbReference type="InterPro" id="IPR036282">
    <property type="entry name" value="Glutathione-S-Trfase_C_sf"/>
</dbReference>
<dbReference type="EMBL" id="CAJFCJ010000008">
    <property type="protein sequence ID" value="CAD5118318.1"/>
    <property type="molecule type" value="Genomic_DNA"/>
</dbReference>
<dbReference type="AlphaFoldDB" id="A0A7I8VUS6"/>
<evidence type="ECO:0000313" key="3">
    <source>
        <dbReference type="EMBL" id="CAD5118318.1"/>
    </source>
</evidence>
<feature type="domain" description="GST N-terminal" evidence="1">
    <location>
        <begin position="2"/>
        <end position="83"/>
    </location>
</feature>
<dbReference type="PANTHER" id="PTHR43969">
    <property type="entry name" value="GLUTATHIONE S TRANSFERASE D10, ISOFORM A-RELATED"/>
    <property type="match status" value="1"/>
</dbReference>
<dbReference type="GO" id="GO:0006749">
    <property type="term" value="P:glutathione metabolic process"/>
    <property type="evidence" value="ECO:0007669"/>
    <property type="project" value="TreeGrafter"/>
</dbReference>
<evidence type="ECO:0000259" key="2">
    <source>
        <dbReference type="PROSITE" id="PS50405"/>
    </source>
</evidence>
<dbReference type="PROSITE" id="PS50404">
    <property type="entry name" value="GST_NTER"/>
    <property type="match status" value="1"/>
</dbReference>
<dbReference type="OrthoDB" id="6094707at2759"/>
<dbReference type="Pfam" id="PF00043">
    <property type="entry name" value="GST_C"/>
    <property type="match status" value="1"/>
</dbReference>